<keyword evidence="7" id="KW-0648">Protein biosynthesis</keyword>
<evidence type="ECO:0000256" key="4">
    <source>
        <dbReference type="ARBA" id="ARBA00022598"/>
    </source>
</evidence>
<dbReference type="InterPro" id="IPR014729">
    <property type="entry name" value="Rossmann-like_a/b/a_fold"/>
</dbReference>
<dbReference type="NCBIfam" id="TIGR00395">
    <property type="entry name" value="leuS_arch"/>
    <property type="match status" value="1"/>
</dbReference>
<organism evidence="14">
    <name type="scientific">hydrocarbon metagenome</name>
    <dbReference type="NCBI Taxonomy" id="938273"/>
    <lineage>
        <taxon>unclassified sequences</taxon>
        <taxon>metagenomes</taxon>
        <taxon>ecological metagenomes</taxon>
    </lineage>
</organism>
<dbReference type="InterPro" id="IPR004493">
    <property type="entry name" value="Leu-tRNA-synth_Ia_arc/euk"/>
</dbReference>
<dbReference type="InterPro" id="IPR015413">
    <property type="entry name" value="Methionyl/Leucyl_tRNA_Synth"/>
</dbReference>
<dbReference type="Gene3D" id="3.30.2320.20">
    <property type="entry name" value="Class I aminoacyl-tRNA synthetases (RS)"/>
    <property type="match status" value="1"/>
</dbReference>
<dbReference type="CDD" id="cd07959">
    <property type="entry name" value="Anticodon_Ia_Leu_AEc"/>
    <property type="match status" value="1"/>
</dbReference>
<evidence type="ECO:0000256" key="7">
    <source>
        <dbReference type="ARBA" id="ARBA00022917"/>
    </source>
</evidence>
<dbReference type="GO" id="GO:0006429">
    <property type="term" value="P:leucyl-tRNA aminoacylation"/>
    <property type="evidence" value="ECO:0007669"/>
    <property type="project" value="InterPro"/>
</dbReference>
<dbReference type="InterPro" id="IPR009080">
    <property type="entry name" value="tRNAsynth_Ia_anticodon-bd"/>
</dbReference>
<dbReference type="Gene3D" id="1.10.10.720">
    <property type="entry name" value="leucyl-tRNA synthetase"/>
    <property type="match status" value="1"/>
</dbReference>
<dbReference type="SUPFAM" id="SSF50677">
    <property type="entry name" value="ValRS/IleRS/LeuRS editing domain"/>
    <property type="match status" value="1"/>
</dbReference>
<dbReference type="InterPro" id="IPR002300">
    <property type="entry name" value="aa-tRNA-synth_Ia"/>
</dbReference>
<evidence type="ECO:0000256" key="1">
    <source>
        <dbReference type="ARBA" id="ARBA00005594"/>
    </source>
</evidence>
<evidence type="ECO:0000313" key="14">
    <source>
        <dbReference type="EMBL" id="KUG14723.1"/>
    </source>
</evidence>
<dbReference type="PANTHER" id="PTHR45794:SF1">
    <property type="entry name" value="LEUCINE--TRNA LIGASE, CYTOPLASMIC"/>
    <property type="match status" value="1"/>
</dbReference>
<dbReference type="NCBIfam" id="NF008957">
    <property type="entry name" value="PRK12300.1"/>
    <property type="match status" value="1"/>
</dbReference>
<evidence type="ECO:0000256" key="2">
    <source>
        <dbReference type="ARBA" id="ARBA00013164"/>
    </source>
</evidence>
<dbReference type="InterPro" id="IPR001412">
    <property type="entry name" value="aa-tRNA-synth_I_CS"/>
</dbReference>
<comment type="catalytic activity">
    <reaction evidence="10">
        <text>tRNA(Leu) + L-leucine + ATP = L-leucyl-tRNA(Leu) + AMP + diphosphate</text>
        <dbReference type="Rhea" id="RHEA:11688"/>
        <dbReference type="Rhea" id="RHEA-COMP:9613"/>
        <dbReference type="Rhea" id="RHEA-COMP:9622"/>
        <dbReference type="ChEBI" id="CHEBI:30616"/>
        <dbReference type="ChEBI" id="CHEBI:33019"/>
        <dbReference type="ChEBI" id="CHEBI:57427"/>
        <dbReference type="ChEBI" id="CHEBI:78442"/>
        <dbReference type="ChEBI" id="CHEBI:78494"/>
        <dbReference type="ChEBI" id="CHEBI:456215"/>
        <dbReference type="EC" id="6.1.1.4"/>
    </reaction>
</comment>
<evidence type="ECO:0000256" key="10">
    <source>
        <dbReference type="ARBA" id="ARBA00047469"/>
    </source>
</evidence>
<dbReference type="PANTHER" id="PTHR45794">
    <property type="entry name" value="LEUCYL-TRNA SYNTHETASE"/>
    <property type="match status" value="1"/>
</dbReference>
<dbReference type="CDD" id="cd00812">
    <property type="entry name" value="LeuRS_core"/>
    <property type="match status" value="1"/>
</dbReference>
<dbReference type="GO" id="GO:0005737">
    <property type="term" value="C:cytoplasm"/>
    <property type="evidence" value="ECO:0007669"/>
    <property type="project" value="InterPro"/>
</dbReference>
<dbReference type="GO" id="GO:0004823">
    <property type="term" value="F:leucine-tRNA ligase activity"/>
    <property type="evidence" value="ECO:0007669"/>
    <property type="project" value="UniProtKB-EC"/>
</dbReference>
<evidence type="ECO:0000256" key="6">
    <source>
        <dbReference type="ARBA" id="ARBA00022840"/>
    </source>
</evidence>
<proteinExistence type="inferred from homology"/>
<evidence type="ECO:0000259" key="13">
    <source>
        <dbReference type="Pfam" id="PF09334"/>
    </source>
</evidence>
<dbReference type="AlphaFoldDB" id="A0A0W8F2V6"/>
<comment type="similarity">
    <text evidence="1">Belongs to the class-I aminoacyl-tRNA synthetase family.</text>
</comment>
<dbReference type="Pfam" id="PF00133">
    <property type="entry name" value="tRNA-synt_1"/>
    <property type="match status" value="1"/>
</dbReference>
<feature type="domain" description="Aminoacyl-tRNA synthetase class Ia" evidence="11">
    <location>
        <begin position="21"/>
        <end position="490"/>
    </location>
</feature>
<keyword evidence="3" id="KW-0963">Cytoplasm</keyword>
<dbReference type="Gene3D" id="1.10.730.10">
    <property type="entry name" value="Isoleucyl-tRNA Synthetase, Domain 1"/>
    <property type="match status" value="1"/>
</dbReference>
<accession>A0A0W8F2V6</accession>
<keyword evidence="4 14" id="KW-0436">Ligase</keyword>
<dbReference type="Pfam" id="PF08264">
    <property type="entry name" value="Anticodon_1"/>
    <property type="match status" value="1"/>
</dbReference>
<evidence type="ECO:0000256" key="3">
    <source>
        <dbReference type="ARBA" id="ARBA00022490"/>
    </source>
</evidence>
<dbReference type="GO" id="GO:0002161">
    <property type="term" value="F:aminoacyl-tRNA deacylase activity"/>
    <property type="evidence" value="ECO:0007669"/>
    <property type="project" value="InterPro"/>
</dbReference>
<protein>
    <recommendedName>
        <fullName evidence="2">leucine--tRNA ligase</fullName>
        <ecNumber evidence="2">6.1.1.4</ecNumber>
    </recommendedName>
    <alternativeName>
        <fullName evidence="9">Leucyl-tRNA synthetase</fullName>
    </alternativeName>
</protein>
<dbReference type="Gene3D" id="3.40.50.620">
    <property type="entry name" value="HUPs"/>
    <property type="match status" value="1"/>
</dbReference>
<dbReference type="EMBL" id="LNQE01001626">
    <property type="protein sequence ID" value="KUG14723.1"/>
    <property type="molecule type" value="Genomic_DNA"/>
</dbReference>
<gene>
    <name evidence="14" type="ORF">ASZ90_015621</name>
</gene>
<dbReference type="EC" id="6.1.1.4" evidence="2"/>
<reference evidence="14" key="1">
    <citation type="journal article" date="2015" name="Proc. Natl. Acad. Sci. U.S.A.">
        <title>Networks of energetic and metabolic interactions define dynamics in microbial communities.</title>
        <authorList>
            <person name="Embree M."/>
            <person name="Liu J.K."/>
            <person name="Al-Bassam M.M."/>
            <person name="Zengler K."/>
        </authorList>
    </citation>
    <scope>NUCLEOTIDE SEQUENCE</scope>
</reference>
<dbReference type="SUPFAM" id="SSF47323">
    <property type="entry name" value="Anticodon-binding domain of a subclass of class I aminoacyl-tRNA synthetases"/>
    <property type="match status" value="1"/>
</dbReference>
<dbReference type="PROSITE" id="PS00178">
    <property type="entry name" value="AA_TRNA_LIGASE_I"/>
    <property type="match status" value="1"/>
</dbReference>
<evidence type="ECO:0000256" key="8">
    <source>
        <dbReference type="ARBA" id="ARBA00023146"/>
    </source>
</evidence>
<evidence type="ECO:0000256" key="5">
    <source>
        <dbReference type="ARBA" id="ARBA00022741"/>
    </source>
</evidence>
<dbReference type="InterPro" id="IPR020791">
    <property type="entry name" value="Leu-tRNA-lgase_arc"/>
</dbReference>
<keyword evidence="6" id="KW-0067">ATP-binding</keyword>
<feature type="domain" description="Methionyl/Valyl/Leucyl/Isoleucyl-tRNA synthetase anticodon-binding" evidence="12">
    <location>
        <begin position="678"/>
        <end position="806"/>
    </location>
</feature>
<dbReference type="InterPro" id="IPR009008">
    <property type="entry name" value="Val/Leu/Ile-tRNA-synth_edit"/>
</dbReference>
<dbReference type="GO" id="GO:0005524">
    <property type="term" value="F:ATP binding"/>
    <property type="evidence" value="ECO:0007669"/>
    <property type="project" value="UniProtKB-KW"/>
</dbReference>
<name>A0A0W8F2V6_9ZZZZ</name>
<dbReference type="InterPro" id="IPR013155">
    <property type="entry name" value="M/V/L/I-tRNA-synth_anticd-bd"/>
</dbReference>
<keyword evidence="8 14" id="KW-0030">Aminoacyl-tRNA synthetase</keyword>
<keyword evidence="5" id="KW-0547">Nucleotide-binding</keyword>
<comment type="caution">
    <text evidence="14">The sequence shown here is derived from an EMBL/GenBank/DDBJ whole genome shotgun (WGS) entry which is preliminary data.</text>
</comment>
<sequence length="926" mass="105418">MSSHDMQQIEQETLRLWEHAFEPNPGQREKFYLNVAYPYPSGAMHVGHGRTYIAPDVIARFQRMQGRTVLYPMAFHVTGAPVIGISRRIARNDPKAVALYRDLYRVPPDVLAQFTDPLAIVRYFSDEYERVMRACGISIDWRRRFTTVDPPYSRFIEWQWKHLGDEDHVIKGAHPVRYCPACDNPVGDHDLLEGEKAEILQFTLVMFRYHDALIPTATLRPETIYGVTNLWVNPDTIYVRTLVDGMPWIVSREAARKLALQDHTVEITGEVAGQELIDQLVSHPLCGEVPILPARFVEPDMASGIVMSVPAHAPFDYIALRDLQEEGSYAGIAPVPIISVPAYGDVPAKDAVERARIENQDDPRMEALTQEVYSAEFATGRLYERYGGEPVRQARDTVAAMMTAEYGSIPMYEFDTRSVVCRCGGQVFVRILHDQWFLQYSDPAWKSQVIEHLDTMTLVPPEVRAEFERTVDWLKDWACTRKVGLGTRLPWDPAWLIEPLSDSTVYMAYYTIAHHLKTVSPDLLTPEVFDYIFLGKESPSLPDRETLDLMRREFLFWYPYDFRFSAKDLISNHLTFQLFHHVAIFPRSLLPRGMVVFGMGLLNGAKMSSSKGNVFLLEDAIQEFGADTVRMFLVGSAEPWQDFDWRNELVASTRRQIDRFRSTIEELRMATGIPGDIDRWLASRLQGHIERMTGALDRFQTRQALQEAFFGIESDIRWYRRRLPAGSAGSSYLRALSSVWVRLLAPIIPFTCEHLWKSLGEDGLVSYAPWPVPDPSLDDAERELTEDLLARTVEDIESILKIIPLTPSAIIIYTAPAWKREIFVTVAAADNKGTVVKEIMKDTGMRRRGKEVTDTVRQCTTLIHKLPPHIISRLIQGMPDEELLFLNAAGFLEKEFGVTVTVRDAGESTHPKAVLALPFKPALVVE</sequence>
<dbReference type="Pfam" id="PF09334">
    <property type="entry name" value="tRNA-synt_1g"/>
    <property type="match status" value="1"/>
</dbReference>
<evidence type="ECO:0000259" key="12">
    <source>
        <dbReference type="Pfam" id="PF08264"/>
    </source>
</evidence>
<dbReference type="HAMAP" id="MF_00049_A">
    <property type="entry name" value="Leu_tRNA_synth_A"/>
    <property type="match status" value="1"/>
</dbReference>
<dbReference type="Gene3D" id="3.90.740.10">
    <property type="entry name" value="Valyl/Leucyl/Isoleucyl-tRNA synthetase, editing domain"/>
    <property type="match status" value="1"/>
</dbReference>
<feature type="domain" description="Methionyl/Leucyl tRNA synthetase" evidence="13">
    <location>
        <begin position="564"/>
        <end position="648"/>
    </location>
</feature>
<evidence type="ECO:0000259" key="11">
    <source>
        <dbReference type="Pfam" id="PF00133"/>
    </source>
</evidence>
<evidence type="ECO:0000256" key="9">
    <source>
        <dbReference type="ARBA" id="ARBA00030520"/>
    </source>
</evidence>
<dbReference type="SUPFAM" id="SSF52374">
    <property type="entry name" value="Nucleotidylyl transferase"/>
    <property type="match status" value="1"/>
</dbReference>